<dbReference type="PANTHER" id="PTHR23048:SF0">
    <property type="entry name" value="CALMODULIN LIKE 3"/>
    <property type="match status" value="1"/>
</dbReference>
<dbReference type="InterPro" id="IPR011992">
    <property type="entry name" value="EF-hand-dom_pair"/>
</dbReference>
<organism evidence="4">
    <name type="scientific">Tetraselmis chuii</name>
    <dbReference type="NCBI Taxonomy" id="63592"/>
    <lineage>
        <taxon>Eukaryota</taxon>
        <taxon>Viridiplantae</taxon>
        <taxon>Chlorophyta</taxon>
        <taxon>core chlorophytes</taxon>
        <taxon>Chlorodendrophyceae</taxon>
        <taxon>Chlorodendrales</taxon>
        <taxon>Chlorodendraceae</taxon>
        <taxon>Tetraselmis</taxon>
    </lineage>
</organism>
<dbReference type="Gene3D" id="1.10.238.10">
    <property type="entry name" value="EF-hand"/>
    <property type="match status" value="2"/>
</dbReference>
<evidence type="ECO:0000259" key="3">
    <source>
        <dbReference type="PROSITE" id="PS50222"/>
    </source>
</evidence>
<dbReference type="InterPro" id="IPR050230">
    <property type="entry name" value="CALM/Myosin/TropC-like"/>
</dbReference>
<feature type="domain" description="EF-hand" evidence="3">
    <location>
        <begin position="48"/>
        <end position="83"/>
    </location>
</feature>
<dbReference type="Pfam" id="PF13499">
    <property type="entry name" value="EF-hand_7"/>
    <property type="match status" value="1"/>
</dbReference>
<dbReference type="PANTHER" id="PTHR23048">
    <property type="entry name" value="MYOSIN LIGHT CHAIN 1, 3"/>
    <property type="match status" value="1"/>
</dbReference>
<dbReference type="EMBL" id="HBGG01039757">
    <property type="protein sequence ID" value="CAD9221447.1"/>
    <property type="molecule type" value="Transcribed_RNA"/>
</dbReference>
<dbReference type="Pfam" id="PF00036">
    <property type="entry name" value="EF-hand_1"/>
    <property type="match status" value="1"/>
</dbReference>
<dbReference type="AlphaFoldDB" id="A0A7S1T5S9"/>
<evidence type="ECO:0000256" key="1">
    <source>
        <dbReference type="ARBA" id="ARBA00022737"/>
    </source>
</evidence>
<dbReference type="SMART" id="SM00054">
    <property type="entry name" value="EFh"/>
    <property type="match status" value="3"/>
</dbReference>
<reference evidence="4" key="1">
    <citation type="submission" date="2021-01" db="EMBL/GenBank/DDBJ databases">
        <authorList>
            <person name="Corre E."/>
            <person name="Pelletier E."/>
            <person name="Niang G."/>
            <person name="Scheremetjew M."/>
            <person name="Finn R."/>
            <person name="Kale V."/>
            <person name="Holt S."/>
            <person name="Cochrane G."/>
            <person name="Meng A."/>
            <person name="Brown T."/>
            <person name="Cohen L."/>
        </authorList>
    </citation>
    <scope>NUCLEOTIDE SEQUENCE</scope>
    <source>
        <strain evidence="4">PLY429</strain>
    </source>
</reference>
<dbReference type="InterPro" id="IPR018247">
    <property type="entry name" value="EF_Hand_1_Ca_BS"/>
</dbReference>
<dbReference type="PROSITE" id="PS50222">
    <property type="entry name" value="EF_HAND_2"/>
    <property type="match status" value="3"/>
</dbReference>
<keyword evidence="1" id="KW-0677">Repeat</keyword>
<keyword evidence="2" id="KW-0106">Calcium</keyword>
<dbReference type="PROSITE" id="PS00018">
    <property type="entry name" value="EF_HAND_1"/>
    <property type="match status" value="2"/>
</dbReference>
<evidence type="ECO:0000313" key="4">
    <source>
        <dbReference type="EMBL" id="CAD9221447.1"/>
    </source>
</evidence>
<dbReference type="CDD" id="cd00051">
    <property type="entry name" value="EFh"/>
    <property type="match status" value="1"/>
</dbReference>
<proteinExistence type="predicted"/>
<name>A0A7S1T5S9_9CHLO</name>
<dbReference type="InterPro" id="IPR002048">
    <property type="entry name" value="EF_hand_dom"/>
</dbReference>
<evidence type="ECO:0000256" key="2">
    <source>
        <dbReference type="ARBA" id="ARBA00022837"/>
    </source>
</evidence>
<feature type="domain" description="EF-hand" evidence="3">
    <location>
        <begin position="12"/>
        <end position="47"/>
    </location>
</feature>
<gene>
    <name evidence="4" type="ORF">TCHU04912_LOCUS20488</name>
</gene>
<dbReference type="SUPFAM" id="SSF47473">
    <property type="entry name" value="EF-hand"/>
    <property type="match status" value="1"/>
</dbReference>
<dbReference type="FunFam" id="1.10.238.10:FF:000178">
    <property type="entry name" value="Calmodulin-2 A"/>
    <property type="match status" value="1"/>
</dbReference>
<dbReference type="GO" id="GO:0016460">
    <property type="term" value="C:myosin II complex"/>
    <property type="evidence" value="ECO:0007669"/>
    <property type="project" value="TreeGrafter"/>
</dbReference>
<accession>A0A7S1T5S9</accession>
<feature type="domain" description="EF-hand" evidence="3">
    <location>
        <begin position="122"/>
        <end position="153"/>
    </location>
</feature>
<dbReference type="GO" id="GO:0005509">
    <property type="term" value="F:calcium ion binding"/>
    <property type="evidence" value="ECO:0007669"/>
    <property type="project" value="InterPro"/>
</dbReference>
<sequence>MRQKDTLALTAKEIEDARSAFRTFDRDLSGTIDSKELKAVLNTLGQDPTEAEVFNMIADVDSDGSGEIEVDEFLVVVSRAKEMASTNDDNDTVAAFIAMGGNEDRSGEVSVEKLMAVVEDFELAIDLPRLLQDVDKDKSGKIDFNEFKLLMSK</sequence>
<protein>
    <recommendedName>
        <fullName evidence="3">EF-hand domain-containing protein</fullName>
    </recommendedName>
</protein>